<dbReference type="PANTHER" id="PTHR12175:SF1">
    <property type="entry name" value="PITH DOMAIN-CONTAINING PROTEIN 1"/>
    <property type="match status" value="1"/>
</dbReference>
<dbReference type="PROSITE" id="PS51532">
    <property type="entry name" value="PITH"/>
    <property type="match status" value="1"/>
</dbReference>
<dbReference type="GO" id="GO:0060255">
    <property type="term" value="P:regulation of macromolecule metabolic process"/>
    <property type="evidence" value="ECO:0007669"/>
    <property type="project" value="UniProtKB-ARBA"/>
</dbReference>
<dbReference type="InterPro" id="IPR045099">
    <property type="entry name" value="PITH1-like"/>
</dbReference>
<reference evidence="4" key="2">
    <citation type="submission" date="2018-07" db="EMBL/GenBank/DDBJ databases">
        <authorList>
            <person name="Quirk P.G."/>
            <person name="Krulwich T.A."/>
        </authorList>
    </citation>
    <scope>NUCLEOTIDE SEQUENCE</scope>
</reference>
<sequence>MPHHHHNHGHQCEAESTSADQDNVLEMGIQYSLFKKIDAENIECLNEAEENSGKKVFKSYENRLDFGDYVESDCDQELLFNIPFTGNVKLKGIIVVGANDESHPKKMRLFKNREKMSFDDVAVQADQEFPLEKDPSGSFEYSTKVVTFSSVHHLTIHFPTNFGGDTTRIYYIGLKGEFFERHHHGVTICTYEARPNVSDHKNSLFDSVNHEIQ</sequence>
<dbReference type="InterPro" id="IPR010400">
    <property type="entry name" value="PITH_dom"/>
</dbReference>
<dbReference type="GO" id="GO:0045654">
    <property type="term" value="P:positive regulation of megakaryocyte differentiation"/>
    <property type="evidence" value="ECO:0007669"/>
    <property type="project" value="UniProtKB-ARBA"/>
</dbReference>
<accession>A0A336MG05</accession>
<organism evidence="4">
    <name type="scientific">Culicoides sonorensis</name>
    <name type="common">Biting midge</name>
    <dbReference type="NCBI Taxonomy" id="179676"/>
    <lineage>
        <taxon>Eukaryota</taxon>
        <taxon>Metazoa</taxon>
        <taxon>Ecdysozoa</taxon>
        <taxon>Arthropoda</taxon>
        <taxon>Hexapoda</taxon>
        <taxon>Insecta</taxon>
        <taxon>Pterygota</taxon>
        <taxon>Neoptera</taxon>
        <taxon>Endopterygota</taxon>
        <taxon>Diptera</taxon>
        <taxon>Nematocera</taxon>
        <taxon>Chironomoidea</taxon>
        <taxon>Ceratopogonidae</taxon>
        <taxon>Ceratopogoninae</taxon>
        <taxon>Culicoides</taxon>
        <taxon>Monoculicoides</taxon>
    </lineage>
</organism>
<dbReference type="FunFam" id="2.60.120.470:FF:000002">
    <property type="entry name" value="PITH domain-containing protein 1"/>
    <property type="match status" value="1"/>
</dbReference>
<dbReference type="GO" id="GO:0005737">
    <property type="term" value="C:cytoplasm"/>
    <property type="evidence" value="ECO:0007669"/>
    <property type="project" value="UniProtKB-ARBA"/>
</dbReference>
<evidence type="ECO:0000256" key="1">
    <source>
        <dbReference type="ARBA" id="ARBA00025788"/>
    </source>
</evidence>
<proteinExistence type="inferred from homology"/>
<dbReference type="VEuPathDB" id="VectorBase:CSON011801"/>
<protein>
    <submittedName>
        <fullName evidence="4">CSON011801 protein</fullName>
    </submittedName>
</protein>
<dbReference type="AlphaFoldDB" id="A0A336MG05"/>
<evidence type="ECO:0000313" key="4">
    <source>
        <dbReference type="EMBL" id="SSX25008.1"/>
    </source>
</evidence>
<dbReference type="Gene3D" id="2.60.120.470">
    <property type="entry name" value="PITH domain"/>
    <property type="match status" value="1"/>
</dbReference>
<dbReference type="SUPFAM" id="SSF49785">
    <property type="entry name" value="Galactose-binding domain-like"/>
    <property type="match status" value="1"/>
</dbReference>
<dbReference type="EMBL" id="UFQS01000527">
    <property type="protein sequence ID" value="SSX04645.1"/>
    <property type="molecule type" value="Genomic_DNA"/>
</dbReference>
<evidence type="ECO:0000313" key="3">
    <source>
        <dbReference type="EMBL" id="SSX04645.1"/>
    </source>
</evidence>
<reference evidence="3" key="1">
    <citation type="submission" date="2018-04" db="EMBL/GenBank/DDBJ databases">
        <authorList>
            <person name="Go L.Y."/>
            <person name="Mitchell J.A."/>
        </authorList>
    </citation>
    <scope>NUCLEOTIDE SEQUENCE</scope>
    <source>
        <tissue evidence="3">Whole organism</tissue>
    </source>
</reference>
<dbReference type="EMBL" id="UFQT01000527">
    <property type="protein sequence ID" value="SSX25008.1"/>
    <property type="molecule type" value="Genomic_DNA"/>
</dbReference>
<comment type="similarity">
    <text evidence="1">Belongs to the PITHD1 family.</text>
</comment>
<dbReference type="InterPro" id="IPR037047">
    <property type="entry name" value="PITH_dom_sf"/>
</dbReference>
<dbReference type="Pfam" id="PF06201">
    <property type="entry name" value="PITH"/>
    <property type="match status" value="1"/>
</dbReference>
<name>A0A336MG05_CULSO</name>
<feature type="domain" description="PITH" evidence="2">
    <location>
        <begin position="22"/>
        <end position="194"/>
    </location>
</feature>
<evidence type="ECO:0000259" key="2">
    <source>
        <dbReference type="PROSITE" id="PS51532"/>
    </source>
</evidence>
<dbReference type="GO" id="GO:0080090">
    <property type="term" value="P:regulation of primary metabolic process"/>
    <property type="evidence" value="ECO:0007669"/>
    <property type="project" value="UniProtKB-ARBA"/>
</dbReference>
<dbReference type="InterPro" id="IPR008979">
    <property type="entry name" value="Galactose-bd-like_sf"/>
</dbReference>
<dbReference type="PANTHER" id="PTHR12175">
    <property type="entry name" value="AD039 HT014 THIOREDOXIN FAMILY TRP26"/>
    <property type="match status" value="1"/>
</dbReference>
<dbReference type="GO" id="GO:0005634">
    <property type="term" value="C:nucleus"/>
    <property type="evidence" value="ECO:0007669"/>
    <property type="project" value="TreeGrafter"/>
</dbReference>
<dbReference type="OMA" id="RLVFKPW"/>
<gene>
    <name evidence="4" type="primary">CSON011801</name>
</gene>